<evidence type="ECO:0000313" key="1">
    <source>
        <dbReference type="EMBL" id="KAK9215150.1"/>
    </source>
</evidence>
<name>A0AAP0MQN0_9ROSI</name>
<protein>
    <submittedName>
        <fullName evidence="1">Uncharacterized protein</fullName>
    </submittedName>
</protein>
<dbReference type="Proteomes" id="UP001428341">
    <property type="component" value="Unassembled WGS sequence"/>
</dbReference>
<gene>
    <name evidence="1" type="ORF">WN944_007153</name>
</gene>
<comment type="caution">
    <text evidence="1">The sequence shown here is derived from an EMBL/GenBank/DDBJ whole genome shotgun (WGS) entry which is preliminary data.</text>
</comment>
<dbReference type="EMBL" id="JBCGBO010000003">
    <property type="protein sequence ID" value="KAK9215150.1"/>
    <property type="molecule type" value="Genomic_DNA"/>
</dbReference>
<organism evidence="1 2">
    <name type="scientific">Citrus x changshan-huyou</name>
    <dbReference type="NCBI Taxonomy" id="2935761"/>
    <lineage>
        <taxon>Eukaryota</taxon>
        <taxon>Viridiplantae</taxon>
        <taxon>Streptophyta</taxon>
        <taxon>Embryophyta</taxon>
        <taxon>Tracheophyta</taxon>
        <taxon>Spermatophyta</taxon>
        <taxon>Magnoliopsida</taxon>
        <taxon>eudicotyledons</taxon>
        <taxon>Gunneridae</taxon>
        <taxon>Pentapetalae</taxon>
        <taxon>rosids</taxon>
        <taxon>malvids</taxon>
        <taxon>Sapindales</taxon>
        <taxon>Rutaceae</taxon>
        <taxon>Aurantioideae</taxon>
        <taxon>Citrus</taxon>
    </lineage>
</organism>
<keyword evidence="2" id="KW-1185">Reference proteome</keyword>
<reference evidence="1 2" key="1">
    <citation type="submission" date="2024-05" db="EMBL/GenBank/DDBJ databases">
        <title>Haplotype-resolved chromosome-level genome assembly of Huyou (Citrus changshanensis).</title>
        <authorList>
            <person name="Miao C."/>
            <person name="Chen W."/>
            <person name="Wu Y."/>
            <person name="Wang L."/>
            <person name="Zhao S."/>
            <person name="Grierson D."/>
            <person name="Xu C."/>
            <person name="Chen K."/>
        </authorList>
    </citation>
    <scope>NUCLEOTIDE SEQUENCE [LARGE SCALE GENOMIC DNA]</scope>
    <source>
        <strain evidence="1">01-14</strain>
        <tissue evidence="1">Leaf</tissue>
    </source>
</reference>
<dbReference type="AlphaFoldDB" id="A0AAP0MQN0"/>
<evidence type="ECO:0000313" key="2">
    <source>
        <dbReference type="Proteomes" id="UP001428341"/>
    </source>
</evidence>
<proteinExistence type="predicted"/>
<sequence>MLSFLCMAGKQFVDKKICTNFVAAHGVFLLKLRVSQDAKNKLPLGNWVKQAVGHIKAASSFPFSCIRNTEKKLSLFYSECHIPIRNVDVNNLRGLQRNGKLASNVKFNAADLIIQMKLIE</sequence>
<accession>A0AAP0MQN0</accession>